<feature type="region of interest" description="Disordered" evidence="2">
    <location>
        <begin position="20"/>
        <end position="145"/>
    </location>
</feature>
<feature type="domain" description="C3H1-type" evidence="3">
    <location>
        <begin position="351"/>
        <end position="378"/>
    </location>
</feature>
<sequence>MAFMATPAGMQTMAAFAANMASGSAAPACEQPVPQQHPIPQSQSSHPQPSPRKRKRNERVEQWHAQQPPNYTQPRTQSAPTQKPPRAKAKAPPSVPGFGFSLPPIPQPSVTSKSDGGHRQIQKRMKLGLTSLNYDEQSSGEEEEDVDEEAAFAAKWDGKGLQFEHNGETISLQSAAEFAEYIKDRKRNFPTRQRIAEKAQRAAEKRIQELDFLRRVKGTSGRKTTGEESGVSNRSQKKDANRESGSTKPKLEELREKVKASMPAKRPPPGTTQRAIDLGIGYGTDTESDDNGSVLSESSVVSSLESSDDDGSEDEDEDSDTPPEAQSSKVVPPPIVPPPRIPDRKVKNPSQDKSKVCSQWKATGKCKYKYCKYRHDEEGPKRVGLYERMIEQELEKADCLALEAIKYLGRNGFLG</sequence>
<dbReference type="PANTHER" id="PTHR13309">
    <property type="entry name" value="NUCLEAR FRAGILE X MENTAL RETARDATION PROTEIN INTERACTING PROTEIN 1"/>
    <property type="match status" value="1"/>
</dbReference>
<accession>A0ABR3RGQ4</accession>
<dbReference type="InterPro" id="IPR000571">
    <property type="entry name" value="Znf_CCCH"/>
</dbReference>
<organism evidence="4 5">
    <name type="scientific">Paraconiothyrium brasiliense</name>
    <dbReference type="NCBI Taxonomy" id="300254"/>
    <lineage>
        <taxon>Eukaryota</taxon>
        <taxon>Fungi</taxon>
        <taxon>Dikarya</taxon>
        <taxon>Ascomycota</taxon>
        <taxon>Pezizomycotina</taxon>
        <taxon>Dothideomycetes</taxon>
        <taxon>Pleosporomycetidae</taxon>
        <taxon>Pleosporales</taxon>
        <taxon>Massarineae</taxon>
        <taxon>Didymosphaeriaceae</taxon>
        <taxon>Paraconiothyrium</taxon>
    </lineage>
</organism>
<reference evidence="4 5" key="1">
    <citation type="submission" date="2024-02" db="EMBL/GenBank/DDBJ databases">
        <title>De novo assembly and annotation of 12 fungi associated with fruit tree decline syndrome in Ontario, Canada.</title>
        <authorList>
            <person name="Sulman M."/>
            <person name="Ellouze W."/>
            <person name="Ilyukhin E."/>
        </authorList>
    </citation>
    <scope>NUCLEOTIDE SEQUENCE [LARGE SCALE GENOMIC DNA]</scope>
    <source>
        <strain evidence="4 5">M42-189</strain>
    </source>
</reference>
<dbReference type="EMBL" id="JAKJXO020000006">
    <property type="protein sequence ID" value="KAL1603621.1"/>
    <property type="molecule type" value="Genomic_DNA"/>
</dbReference>
<feature type="compositionally biased region" description="Low complexity" evidence="2">
    <location>
        <begin position="20"/>
        <end position="47"/>
    </location>
</feature>
<feature type="zinc finger region" description="C3H1-type" evidence="1">
    <location>
        <begin position="351"/>
        <end position="378"/>
    </location>
</feature>
<dbReference type="Pfam" id="PF10453">
    <property type="entry name" value="NUFIP1"/>
    <property type="match status" value="1"/>
</dbReference>
<feature type="compositionally biased region" description="Pro residues" evidence="2">
    <location>
        <begin position="331"/>
        <end position="340"/>
    </location>
</feature>
<protein>
    <recommendedName>
        <fullName evidence="3">C3H1-type domain-containing protein</fullName>
    </recommendedName>
</protein>
<comment type="caution">
    <text evidence="4">The sequence shown here is derived from an EMBL/GenBank/DDBJ whole genome shotgun (WGS) entry which is preliminary data.</text>
</comment>
<evidence type="ECO:0000313" key="5">
    <source>
        <dbReference type="Proteomes" id="UP001521785"/>
    </source>
</evidence>
<proteinExistence type="predicted"/>
<feature type="region of interest" description="Disordered" evidence="2">
    <location>
        <begin position="211"/>
        <end position="354"/>
    </location>
</feature>
<dbReference type="Proteomes" id="UP001521785">
    <property type="component" value="Unassembled WGS sequence"/>
</dbReference>
<dbReference type="PROSITE" id="PS50103">
    <property type="entry name" value="ZF_C3H1"/>
    <property type="match status" value="1"/>
</dbReference>
<gene>
    <name evidence="4" type="ORF">SLS60_005209</name>
</gene>
<feature type="compositionally biased region" description="Polar residues" evidence="2">
    <location>
        <begin position="64"/>
        <end position="78"/>
    </location>
</feature>
<evidence type="ECO:0000256" key="2">
    <source>
        <dbReference type="SAM" id="MobiDB-lite"/>
    </source>
</evidence>
<dbReference type="PANTHER" id="PTHR13309:SF0">
    <property type="entry name" value="FMR1-INTERACTING PROTEIN NUFIP1"/>
    <property type="match status" value="1"/>
</dbReference>
<dbReference type="InterPro" id="IPR019496">
    <property type="entry name" value="NUFIP1_cons_dom"/>
</dbReference>
<feature type="compositionally biased region" description="Low complexity" evidence="2">
    <location>
        <begin position="292"/>
        <end position="305"/>
    </location>
</feature>
<feature type="compositionally biased region" description="Basic and acidic residues" evidence="2">
    <location>
        <begin position="341"/>
        <end position="354"/>
    </location>
</feature>
<dbReference type="InterPro" id="IPR039136">
    <property type="entry name" value="NUFIP1-like"/>
</dbReference>
<keyword evidence="1" id="KW-0862">Zinc</keyword>
<feature type="compositionally biased region" description="Acidic residues" evidence="2">
    <location>
        <begin position="306"/>
        <end position="321"/>
    </location>
</feature>
<evidence type="ECO:0000256" key="1">
    <source>
        <dbReference type="PROSITE-ProRule" id="PRU00723"/>
    </source>
</evidence>
<dbReference type="Gene3D" id="3.30.1370.210">
    <property type="match status" value="1"/>
</dbReference>
<name>A0ABR3RGQ4_9PLEO</name>
<evidence type="ECO:0000313" key="4">
    <source>
        <dbReference type="EMBL" id="KAL1603621.1"/>
    </source>
</evidence>
<keyword evidence="1" id="KW-0863">Zinc-finger</keyword>
<feature type="compositionally biased region" description="Basic and acidic residues" evidence="2">
    <location>
        <begin position="249"/>
        <end position="259"/>
    </location>
</feature>
<evidence type="ECO:0000259" key="3">
    <source>
        <dbReference type="PROSITE" id="PS50103"/>
    </source>
</evidence>
<keyword evidence="1" id="KW-0479">Metal-binding</keyword>
<keyword evidence="5" id="KW-1185">Reference proteome</keyword>